<feature type="domain" description="SLH" evidence="3">
    <location>
        <begin position="219"/>
        <end position="292"/>
    </location>
</feature>
<dbReference type="PROSITE" id="PS51272">
    <property type="entry name" value="SLH"/>
    <property type="match status" value="2"/>
</dbReference>
<comment type="caution">
    <text evidence="4">The sequence shown here is derived from an EMBL/GenBank/DDBJ whole genome shotgun (WGS) entry which is preliminary data.</text>
</comment>
<keyword evidence="5" id="KW-1185">Reference proteome</keyword>
<dbReference type="InterPro" id="IPR001119">
    <property type="entry name" value="SLH_dom"/>
</dbReference>
<dbReference type="RefSeq" id="WP_190712987.1">
    <property type="nucleotide sequence ID" value="NZ_JACJST010000005.1"/>
</dbReference>
<evidence type="ECO:0000259" key="3">
    <source>
        <dbReference type="PROSITE" id="PS51272"/>
    </source>
</evidence>
<feature type="signal peptide" evidence="2">
    <location>
        <begin position="1"/>
        <end position="24"/>
    </location>
</feature>
<organism evidence="4 5">
    <name type="scientific">Anabaena lutea FACHB-196</name>
    <dbReference type="NCBI Taxonomy" id="2692881"/>
    <lineage>
        <taxon>Bacteria</taxon>
        <taxon>Bacillati</taxon>
        <taxon>Cyanobacteriota</taxon>
        <taxon>Cyanophyceae</taxon>
        <taxon>Nostocales</taxon>
        <taxon>Nostocaceae</taxon>
        <taxon>Anabaena</taxon>
    </lineage>
</organism>
<proteinExistence type="predicted"/>
<dbReference type="PANTHER" id="PTHR33740">
    <property type="entry name" value="GPI-ANCHORED ADHESIN-LIKE PROTEIN"/>
    <property type="match status" value="1"/>
</dbReference>
<name>A0ABR8FD01_9NOST</name>
<evidence type="ECO:0000256" key="1">
    <source>
        <dbReference type="SAM" id="MobiDB-lite"/>
    </source>
</evidence>
<keyword evidence="2" id="KW-0732">Signal</keyword>
<feature type="chain" id="PRO_5045400528" evidence="2">
    <location>
        <begin position="25"/>
        <end position="448"/>
    </location>
</feature>
<evidence type="ECO:0000313" key="5">
    <source>
        <dbReference type="Proteomes" id="UP000640531"/>
    </source>
</evidence>
<dbReference type="Pfam" id="PF00395">
    <property type="entry name" value="SLH"/>
    <property type="match status" value="1"/>
</dbReference>
<protein>
    <submittedName>
        <fullName evidence="4">S-layer homology domain-containing protein</fullName>
    </submittedName>
</protein>
<gene>
    <name evidence="4" type="ORF">H6G59_07535</name>
</gene>
<sequence>MLPSKRPVVFLSLAIVLSSLTACANSPAAKNLENSLAADSRLQSNPTVFGEAKTKEVPTASTVQLPANFPKDIPIYPNAKLEEVKPGSSSENKILTRWQSSDPSNVIASFYRTQFQGNSWQILQQPKNDVEGAFEVQRNNLLLKVTIQPKLVTNAAPNQPQTATELLIEYVNNTATTQTQPNTNSSAVPQPGDSQFIGPTTPNVNVVKQPTSQPDTSEPQEFTDLNKVPPEWRQHIQDLALLGVLSIDSQTSKSNSTATTNQLEPNKIITRREYARWLVAANNALYSNNPAKQIRLASETNQPAFRDILPKDPDFPAIQGLAEAGLIPSPLSGDATAILFRPDAPLTREQLLLWKVPLDTRQALPAANLEAVKQSWGFQDTEKIDPKALRAVLADFQNAEQANIRRVFGYTTLFQPKKPVTRAEAGAALWYFGTQGEGMSATEALKLK</sequence>
<evidence type="ECO:0000313" key="4">
    <source>
        <dbReference type="EMBL" id="MBD2567765.1"/>
    </source>
</evidence>
<dbReference type="PROSITE" id="PS51257">
    <property type="entry name" value="PROKAR_LIPOPROTEIN"/>
    <property type="match status" value="1"/>
</dbReference>
<dbReference type="Proteomes" id="UP000640531">
    <property type="component" value="Unassembled WGS sequence"/>
</dbReference>
<feature type="region of interest" description="Disordered" evidence="1">
    <location>
        <begin position="177"/>
        <end position="201"/>
    </location>
</feature>
<dbReference type="EMBL" id="JACJST010000005">
    <property type="protein sequence ID" value="MBD2567765.1"/>
    <property type="molecule type" value="Genomic_DNA"/>
</dbReference>
<feature type="compositionally biased region" description="Low complexity" evidence="1">
    <location>
        <begin position="177"/>
        <end position="187"/>
    </location>
</feature>
<accession>A0ABR8FD01</accession>
<feature type="domain" description="SLH" evidence="3">
    <location>
        <begin position="301"/>
        <end position="369"/>
    </location>
</feature>
<reference evidence="4 5" key="1">
    <citation type="journal article" date="2020" name="ISME J.">
        <title>Comparative genomics reveals insights into cyanobacterial evolution and habitat adaptation.</title>
        <authorList>
            <person name="Chen M.Y."/>
            <person name="Teng W.K."/>
            <person name="Zhao L."/>
            <person name="Hu C.X."/>
            <person name="Zhou Y.K."/>
            <person name="Han B.P."/>
            <person name="Song L.R."/>
            <person name="Shu W.S."/>
        </authorList>
    </citation>
    <scope>NUCLEOTIDE SEQUENCE [LARGE SCALE GENOMIC DNA]</scope>
    <source>
        <strain evidence="4 5">FACHB-196</strain>
    </source>
</reference>
<dbReference type="PANTHER" id="PTHR33740:SF3">
    <property type="entry name" value="GPI-ANCHORED ADHESIN-LIKE PROTEIN"/>
    <property type="match status" value="1"/>
</dbReference>
<evidence type="ECO:0000256" key="2">
    <source>
        <dbReference type="SAM" id="SignalP"/>
    </source>
</evidence>